<comment type="caution">
    <text evidence="4">The sequence shown here is derived from an EMBL/GenBank/DDBJ whole genome shotgun (WGS) entry which is preliminary data.</text>
</comment>
<comment type="similarity">
    <text evidence="1">Belongs to the SCO1/2 family.</text>
</comment>
<dbReference type="PANTHER" id="PTHR12151:SF25">
    <property type="entry name" value="LINALOOL DEHYDRATASE_ISOMERASE DOMAIN-CONTAINING PROTEIN"/>
    <property type="match status" value="1"/>
</dbReference>
<feature type="domain" description="Thioredoxin" evidence="3">
    <location>
        <begin position="40"/>
        <end position="204"/>
    </location>
</feature>
<organism evidence="4 5">
    <name type="scientific">Peiella sedimenti</name>
    <dbReference type="NCBI Taxonomy" id="3061083"/>
    <lineage>
        <taxon>Bacteria</taxon>
        <taxon>Pseudomonadati</taxon>
        <taxon>Pseudomonadota</taxon>
        <taxon>Alphaproteobacteria</taxon>
        <taxon>Caulobacterales</taxon>
        <taxon>Caulobacteraceae</taxon>
        <taxon>Peiella</taxon>
    </lineage>
</organism>
<dbReference type="PANTHER" id="PTHR12151">
    <property type="entry name" value="ELECTRON TRANSPORT PROTIN SCO1/SENC FAMILY MEMBER"/>
    <property type="match status" value="1"/>
</dbReference>
<reference evidence="4" key="1">
    <citation type="submission" date="2023-07" db="EMBL/GenBank/DDBJ databases">
        <title>Brevundimonas soil sp. nov., isolated from the soil of chemical plant.</title>
        <authorList>
            <person name="Wu N."/>
        </authorList>
    </citation>
    <scope>NUCLEOTIDE SEQUENCE</scope>
    <source>
        <strain evidence="4">XZ-24</strain>
    </source>
</reference>
<name>A0ABT8SLZ9_9CAUL</name>
<keyword evidence="2" id="KW-0186">Copper</keyword>
<evidence type="ECO:0000259" key="3">
    <source>
        <dbReference type="PROSITE" id="PS51352"/>
    </source>
</evidence>
<dbReference type="InterPro" id="IPR003782">
    <property type="entry name" value="SCO1/SenC"/>
</dbReference>
<protein>
    <submittedName>
        <fullName evidence="4">SCO family protein</fullName>
    </submittedName>
</protein>
<dbReference type="InterPro" id="IPR036249">
    <property type="entry name" value="Thioredoxin-like_sf"/>
</dbReference>
<dbReference type="Proteomes" id="UP001169063">
    <property type="component" value="Unassembled WGS sequence"/>
</dbReference>
<evidence type="ECO:0000256" key="2">
    <source>
        <dbReference type="ARBA" id="ARBA00023008"/>
    </source>
</evidence>
<dbReference type="Pfam" id="PF02630">
    <property type="entry name" value="SCO1-SenC"/>
    <property type="match status" value="1"/>
</dbReference>
<dbReference type="EMBL" id="JAUKTR010000002">
    <property type="protein sequence ID" value="MDO1558873.1"/>
    <property type="molecule type" value="Genomic_DNA"/>
</dbReference>
<proteinExistence type="inferred from homology"/>
<accession>A0ABT8SLZ9</accession>
<gene>
    <name evidence="4" type="ORF">Q0812_05465</name>
</gene>
<dbReference type="Gene3D" id="3.40.30.10">
    <property type="entry name" value="Glutaredoxin"/>
    <property type="match status" value="1"/>
</dbReference>
<dbReference type="SUPFAM" id="SSF52833">
    <property type="entry name" value="Thioredoxin-like"/>
    <property type="match status" value="1"/>
</dbReference>
<evidence type="ECO:0000313" key="4">
    <source>
        <dbReference type="EMBL" id="MDO1558873.1"/>
    </source>
</evidence>
<evidence type="ECO:0000256" key="1">
    <source>
        <dbReference type="ARBA" id="ARBA00010996"/>
    </source>
</evidence>
<keyword evidence="5" id="KW-1185">Reference proteome</keyword>
<dbReference type="PROSITE" id="PS51352">
    <property type="entry name" value="THIOREDOXIN_2"/>
    <property type="match status" value="1"/>
</dbReference>
<dbReference type="RefSeq" id="WP_302109307.1">
    <property type="nucleotide sequence ID" value="NZ_JAUKTR010000002.1"/>
</dbReference>
<sequence>MSRRTLLSLLAGGVLVLFVLGIYAVMNPPRQGQAVNVASTGEARIGGPFTLVDTDGRTVDQSVLNGKWSVIFFGFTYCPDYCPATLQTMARVEQELGPLADNLQTVFISIDPERDTPQALKAYLASDAFPDRVVGLTGSPEQVAATARAYGAVYERVGEGDDYTMNHSLVAYLMDPQGRFVLPLGHGLGPERTAQVIRDAMERA</sequence>
<dbReference type="CDD" id="cd02968">
    <property type="entry name" value="SCO"/>
    <property type="match status" value="1"/>
</dbReference>
<dbReference type="InterPro" id="IPR013766">
    <property type="entry name" value="Thioredoxin_domain"/>
</dbReference>
<evidence type="ECO:0000313" key="5">
    <source>
        <dbReference type="Proteomes" id="UP001169063"/>
    </source>
</evidence>